<dbReference type="PANTHER" id="PTHR37530">
    <property type="entry name" value="OUTER MEMBRANE PROTEIN SLP"/>
    <property type="match status" value="1"/>
</dbReference>
<accession>A0A1B3BB54</accession>
<dbReference type="KEGG" id="ksd:KS2013_1308"/>
<evidence type="ECO:0000313" key="3">
    <source>
        <dbReference type="EMBL" id="AOE50022.1"/>
    </source>
</evidence>
<reference evidence="4" key="1">
    <citation type="submission" date="2015-08" db="EMBL/GenBank/DDBJ databases">
        <authorList>
            <person name="Kim K.M."/>
        </authorList>
    </citation>
    <scope>NUCLEOTIDE SEQUENCE [LARGE SCALE GENOMIC DNA]</scope>
    <source>
        <strain evidence="4">KCTC 23892</strain>
    </source>
</reference>
<dbReference type="PROSITE" id="PS51257">
    <property type="entry name" value="PROKAR_LIPOPROTEIN"/>
    <property type="match status" value="1"/>
</dbReference>
<evidence type="ECO:0000313" key="4">
    <source>
        <dbReference type="Proteomes" id="UP000094147"/>
    </source>
</evidence>
<keyword evidence="4" id="KW-1185">Reference proteome</keyword>
<protein>
    <submittedName>
        <fullName evidence="3">Outer membrane lipoprotein, Slp family</fullName>
    </submittedName>
</protein>
<proteinExistence type="predicted"/>
<feature type="signal peptide" evidence="2">
    <location>
        <begin position="1"/>
        <end position="21"/>
    </location>
</feature>
<dbReference type="InterPro" id="IPR004658">
    <property type="entry name" value="OMP_Slp"/>
</dbReference>
<evidence type="ECO:0000256" key="2">
    <source>
        <dbReference type="SAM" id="SignalP"/>
    </source>
</evidence>
<dbReference type="OrthoDB" id="5295757at2"/>
<dbReference type="AlphaFoldDB" id="A0A1B3BB54"/>
<dbReference type="NCBIfam" id="TIGR00752">
    <property type="entry name" value="slp"/>
    <property type="match status" value="1"/>
</dbReference>
<gene>
    <name evidence="3" type="ORF">KS2013_1308</name>
</gene>
<keyword evidence="3" id="KW-0449">Lipoprotein</keyword>
<sequence precursor="true">MSYLFKVSLVLLSAGMLFACASTPQQITFEQENIPFTQVAQNPEGFTGREVRWGGIVARVENLENDTLIEVVNLPLGRQARPVEEQQTGGRFIARVPGFLDPMIYDVGKEITVVGKLSKPMPGKVGKHKINFPVVDTRGHHLWKKRPQYEYVEVYSAWDPYWFYHRPYYWPYNYRYRVIRPDPDYERRRDYNRDAQDPNTEIYRGVPVEPRVQNPPPQPKPSAKPVRTPAKQPPTIEK</sequence>
<dbReference type="GO" id="GO:0019867">
    <property type="term" value="C:outer membrane"/>
    <property type="evidence" value="ECO:0007669"/>
    <property type="project" value="InterPro"/>
</dbReference>
<dbReference type="PANTHER" id="PTHR37530:SF1">
    <property type="entry name" value="OUTER MEMBRANE PROTEIN SLP"/>
    <property type="match status" value="1"/>
</dbReference>
<feature type="region of interest" description="Disordered" evidence="1">
    <location>
        <begin position="188"/>
        <end position="238"/>
    </location>
</feature>
<dbReference type="RefSeq" id="WP_068991432.1">
    <property type="nucleotide sequence ID" value="NZ_CP012418.1"/>
</dbReference>
<feature type="compositionally biased region" description="Pro residues" evidence="1">
    <location>
        <begin position="213"/>
        <end position="222"/>
    </location>
</feature>
<evidence type="ECO:0000256" key="1">
    <source>
        <dbReference type="SAM" id="MobiDB-lite"/>
    </source>
</evidence>
<keyword evidence="2" id="KW-0732">Signal</keyword>
<dbReference type="Proteomes" id="UP000094147">
    <property type="component" value="Chromosome"/>
</dbReference>
<organism evidence="3 4">
    <name type="scientific">Kangiella sediminilitoris</name>
    <dbReference type="NCBI Taxonomy" id="1144748"/>
    <lineage>
        <taxon>Bacteria</taxon>
        <taxon>Pseudomonadati</taxon>
        <taxon>Pseudomonadota</taxon>
        <taxon>Gammaproteobacteria</taxon>
        <taxon>Kangiellales</taxon>
        <taxon>Kangiellaceae</taxon>
        <taxon>Kangiella</taxon>
    </lineage>
</organism>
<feature type="chain" id="PRO_5008544120" evidence="2">
    <location>
        <begin position="22"/>
        <end position="238"/>
    </location>
</feature>
<dbReference type="EMBL" id="CP012418">
    <property type="protein sequence ID" value="AOE50022.1"/>
    <property type="molecule type" value="Genomic_DNA"/>
</dbReference>
<dbReference type="Pfam" id="PF03843">
    <property type="entry name" value="Slp"/>
    <property type="match status" value="1"/>
</dbReference>
<dbReference type="STRING" id="1144748.KS2013_1308"/>
<name>A0A1B3BB54_9GAMM</name>